<feature type="domain" description="Type VII secretion system protein EssD-like" evidence="1">
    <location>
        <begin position="80"/>
        <end position="207"/>
    </location>
</feature>
<name>A0ABS1G7V9_LISIV</name>
<dbReference type="Gene3D" id="3.40.570.10">
    <property type="entry name" value="Extracellular Endonuclease, subunit A"/>
    <property type="match status" value="1"/>
</dbReference>
<evidence type="ECO:0000313" key="3">
    <source>
        <dbReference type="Proteomes" id="UP000633035"/>
    </source>
</evidence>
<proteinExistence type="predicted"/>
<dbReference type="InterPro" id="IPR044927">
    <property type="entry name" value="Endonuclea_NS_2"/>
</dbReference>
<accession>A0ABS1G7V9</accession>
<dbReference type="Pfam" id="PF13930">
    <property type="entry name" value="Endonuclea_NS_2"/>
    <property type="match status" value="1"/>
</dbReference>
<organism evidence="2 3">
    <name type="scientific">Listeria ivanovii subsp. londoniensis</name>
    <dbReference type="NCBI Taxonomy" id="202752"/>
    <lineage>
        <taxon>Bacteria</taxon>
        <taxon>Bacillati</taxon>
        <taxon>Bacillota</taxon>
        <taxon>Bacilli</taxon>
        <taxon>Bacillales</taxon>
        <taxon>Listeriaceae</taxon>
        <taxon>Listeria</taxon>
    </lineage>
</organism>
<evidence type="ECO:0000259" key="1">
    <source>
        <dbReference type="Pfam" id="PF13930"/>
    </source>
</evidence>
<dbReference type="Proteomes" id="UP000633035">
    <property type="component" value="Unassembled WGS sequence"/>
</dbReference>
<evidence type="ECO:0000313" key="2">
    <source>
        <dbReference type="EMBL" id="MBK1962954.1"/>
    </source>
</evidence>
<protein>
    <submittedName>
        <fullName evidence="2">DNA/RNA non-specific endonuclease</fullName>
    </submittedName>
</protein>
<dbReference type="GO" id="GO:0004519">
    <property type="term" value="F:endonuclease activity"/>
    <property type="evidence" value="ECO:0007669"/>
    <property type="project" value="UniProtKB-KW"/>
</dbReference>
<keyword evidence="2" id="KW-0255">Endonuclease</keyword>
<keyword evidence="3" id="KW-1185">Reference proteome</keyword>
<keyword evidence="2" id="KW-0540">Nuclease</keyword>
<dbReference type="RefSeq" id="WP_200289193.1">
    <property type="nucleotide sequence ID" value="NZ_JAENOF010000018.1"/>
</dbReference>
<dbReference type="InterPro" id="IPR044929">
    <property type="entry name" value="DNA/RNA_non-sp_Endonuclease_sf"/>
</dbReference>
<keyword evidence="2" id="KW-0378">Hydrolase</keyword>
<sequence>MKKILTSFLVFILIGTGTYVSDIWKEFKPSTETSGTEISDNKVNQNSENLASLEFDGQHQVVQVNDNHPKFTKEDLSLANGNWQKFSNLDQLNRIGEANAMLHKSMMPTAEREALYINPTAWKNKKTESGWLYNRCHLIGYQLTGENNNPKNLMTGTRSLNTPGMLDFENEVATYLRKTDNHVRYRITPIFRDNELLSRGVQMEAQSIEDATLQFNVYIFNVETGMLLNYKNGSSQVQKEEK</sequence>
<comment type="caution">
    <text evidence="2">The sequence shown here is derived from an EMBL/GenBank/DDBJ whole genome shotgun (WGS) entry which is preliminary data.</text>
</comment>
<reference evidence="2 3" key="1">
    <citation type="submission" date="2021-01" db="EMBL/GenBank/DDBJ databases">
        <title>Listeria ivanovii strains from Norway.</title>
        <authorList>
            <person name="Fagerlund A."/>
        </authorList>
    </citation>
    <scope>NUCLEOTIDE SEQUENCE [LARGE SCALE GENOMIC DNA]</scope>
    <source>
        <strain evidence="2 3">MF6989</strain>
    </source>
</reference>
<dbReference type="EMBL" id="JAENOF010000018">
    <property type="protein sequence ID" value="MBK1962954.1"/>
    <property type="molecule type" value="Genomic_DNA"/>
</dbReference>
<gene>
    <name evidence="2" type="ORF">JI642_12680</name>
</gene>